<accession>A0A226ELT8</accession>
<evidence type="ECO:0000256" key="3">
    <source>
        <dbReference type="ARBA" id="ARBA00023180"/>
    </source>
</evidence>
<evidence type="ECO:0000259" key="6">
    <source>
        <dbReference type="Pfam" id="PF00135"/>
    </source>
</evidence>
<dbReference type="OrthoDB" id="408631at2759"/>
<feature type="compositionally biased region" description="Low complexity" evidence="4">
    <location>
        <begin position="157"/>
        <end position="192"/>
    </location>
</feature>
<keyword evidence="3" id="KW-0325">Glycoprotein</keyword>
<feature type="compositionally biased region" description="Basic and acidic residues" evidence="4">
    <location>
        <begin position="1147"/>
        <end position="1156"/>
    </location>
</feature>
<comment type="caution">
    <text evidence="7">The sequence shown here is derived from an EMBL/GenBank/DDBJ whole genome shotgun (WGS) entry which is preliminary data.</text>
</comment>
<dbReference type="InterPro" id="IPR051093">
    <property type="entry name" value="Neuroligin/BSAL"/>
</dbReference>
<dbReference type="InterPro" id="IPR029058">
    <property type="entry name" value="AB_hydrolase_fold"/>
</dbReference>
<protein>
    <submittedName>
        <fullName evidence="7">Neuroligin-4, Y-linked</fullName>
    </submittedName>
</protein>
<dbReference type="EMBL" id="LNIX01000003">
    <property type="protein sequence ID" value="OXA58168.1"/>
    <property type="molecule type" value="Genomic_DNA"/>
</dbReference>
<feature type="compositionally biased region" description="Polar residues" evidence="4">
    <location>
        <begin position="305"/>
        <end position="328"/>
    </location>
</feature>
<feature type="compositionally biased region" description="Low complexity" evidence="4">
    <location>
        <begin position="1124"/>
        <end position="1133"/>
    </location>
</feature>
<evidence type="ECO:0000256" key="1">
    <source>
        <dbReference type="ARBA" id="ARBA00005964"/>
    </source>
</evidence>
<evidence type="ECO:0000256" key="5">
    <source>
        <dbReference type="SAM" id="Phobius"/>
    </source>
</evidence>
<dbReference type="PROSITE" id="PS00941">
    <property type="entry name" value="CARBOXYLESTERASE_B_2"/>
    <property type="match status" value="1"/>
</dbReference>
<keyword evidence="5" id="KW-0812">Transmembrane</keyword>
<feature type="compositionally biased region" description="Polar residues" evidence="4">
    <location>
        <begin position="270"/>
        <end position="279"/>
    </location>
</feature>
<dbReference type="SUPFAM" id="SSF53474">
    <property type="entry name" value="alpha/beta-Hydrolases"/>
    <property type="match status" value="1"/>
</dbReference>
<dbReference type="PANTHER" id="PTHR43903">
    <property type="entry name" value="NEUROLIGIN"/>
    <property type="match status" value="1"/>
</dbReference>
<feature type="compositionally biased region" description="Basic and acidic residues" evidence="4">
    <location>
        <begin position="1112"/>
        <end position="1121"/>
    </location>
</feature>
<name>A0A226ELT8_FOLCA</name>
<feature type="region of interest" description="Disordered" evidence="4">
    <location>
        <begin position="1112"/>
        <end position="1156"/>
    </location>
</feature>
<feature type="region of interest" description="Disordered" evidence="4">
    <location>
        <begin position="57"/>
        <end position="353"/>
    </location>
</feature>
<feature type="compositionally biased region" description="Polar residues" evidence="4">
    <location>
        <begin position="126"/>
        <end position="155"/>
    </location>
</feature>
<keyword evidence="5" id="KW-0472">Membrane</keyword>
<feature type="compositionally biased region" description="Polar residues" evidence="4">
    <location>
        <begin position="195"/>
        <end position="209"/>
    </location>
</feature>
<reference evidence="7 8" key="1">
    <citation type="submission" date="2015-12" db="EMBL/GenBank/DDBJ databases">
        <title>The genome of Folsomia candida.</title>
        <authorList>
            <person name="Faddeeva A."/>
            <person name="Derks M.F."/>
            <person name="Anvar Y."/>
            <person name="Smit S."/>
            <person name="Van Straalen N."/>
            <person name="Roelofs D."/>
        </authorList>
    </citation>
    <scope>NUCLEOTIDE SEQUENCE [LARGE SCALE GENOMIC DNA]</scope>
    <source>
        <strain evidence="7 8">VU population</strain>
        <tissue evidence="7">Whole body</tissue>
    </source>
</reference>
<evidence type="ECO:0000313" key="7">
    <source>
        <dbReference type="EMBL" id="OXA58168.1"/>
    </source>
</evidence>
<dbReference type="FunFam" id="3.40.50.1820:FF:000156">
    <property type="entry name" value="Neuroligin-4, Y-linked"/>
    <property type="match status" value="1"/>
</dbReference>
<proteinExistence type="inferred from homology"/>
<keyword evidence="2" id="KW-0732">Signal</keyword>
<keyword evidence="5" id="KW-1133">Transmembrane helix</keyword>
<dbReference type="InterPro" id="IPR002018">
    <property type="entry name" value="CarbesteraseB"/>
</dbReference>
<comment type="similarity">
    <text evidence="1">Belongs to the type-B carboxylesterase/lipase family.</text>
</comment>
<evidence type="ECO:0000256" key="4">
    <source>
        <dbReference type="SAM" id="MobiDB-lite"/>
    </source>
</evidence>
<keyword evidence="8" id="KW-1185">Reference proteome</keyword>
<dbReference type="Gene3D" id="3.40.50.1820">
    <property type="entry name" value="alpha/beta hydrolase"/>
    <property type="match status" value="1"/>
</dbReference>
<dbReference type="Proteomes" id="UP000198287">
    <property type="component" value="Unassembled WGS sequence"/>
</dbReference>
<evidence type="ECO:0000256" key="2">
    <source>
        <dbReference type="ARBA" id="ARBA00022729"/>
    </source>
</evidence>
<dbReference type="Pfam" id="PF00135">
    <property type="entry name" value="COesterase"/>
    <property type="match status" value="1"/>
</dbReference>
<feature type="compositionally biased region" description="Polar residues" evidence="4">
    <location>
        <begin position="336"/>
        <end position="347"/>
    </location>
</feature>
<sequence length="1176" mass="132776">MILKTKNINTMKESNIISNRLFSVTLHWTWIFVVVTLLTPHKVVLSQKVPFAQHYDEAHKSRSPGESNSSQNNYRGNGNVLYNNNSSSSSDHNTRYQDKDLRDFPDHNSINWLSPNPFAVPGTGSDAVNNRQSTNNNPFQGANNNITQYPTNPNDPNYGRQNNNNLYNQNNPATWPQQGTNNPSGSQNNNRNIPFPSSNDRQRNPTSMNDPFAFDPNRSQLDQYGRERDRGGVGDFNVNSNTVPVDGLGNRRDEDSGGVRTGSVDPRININRQYNSPTYTDIRERTTQNPRPFGFGPDVGPRSGYPSNYPGSSISDGNTQQQQNSSASFYPGGYPQSASGNYPSSGINPYDRVGGGDGAGASYGQSYPKVGLGSGIGTTFDHTGRRNIPPFVNYPGRGNFDPGYPNVNSWNEYWTTTTYRPTAPGVLGRWRTDLQGQQRPEDINQVPQSVYVMTTFGRIQGFKTKIYDGPWVPLPARPGIANVDKVKSVVSSFVGIPYARAPTHEGRFRPPRSHPGWQLHQAVEVPPACPQPARFFGHSAGIIQVHEDCLFLNVYSPDVGSGVEGAPFPVIFYIHDGDFIHGASHQFPPHQLVGWYKLVVVTVNFRLGSLGFMSTGDEHSPGNYGMLDLTMALKWVHENIHSFNGDPERITLVGLGSGAAAAGLLMLSPQTKQLVKNVVALEGAMTADWAAIVDQYRVQNTTQLYSFKMGCWQDFETTSWKMVQCLRSRSWQELANLELDPDVGTFPWSPVVDRTFRVPKDDYLNDWKEEDWRFLPDTPHNLLKTGNYPFVKYMTGFSRQSAADLLFANKTIAPNYVVSREWFDEQINLWVKKYNYTLNPEGVFSAIKYAYTYWPDPKNTTHLREEYIDFLSDALYRAPIDEAVKLLLARGIQVHMYMLNYTLEGLRLPFWREVPRGMEYYMLSGAPFMDPEFYPERLRVDRFAWTEGDRNMSNFLMTSVANMAYYGQPTPREVLGIYWERATPADLKYLALNGTNNSTIQRNYRQRELTFWSEYMPSVVGHLVATYPPTTEYWEPNEPLQIAFWSVSGICLILIVALVACCLLWRTAKKQRDRIYDDLGLGSEPLRMGSMGGDEMSEYAETVKTIDSMDSGRLKYSHRPDPPQQHQQQRFPPASYSTQSTVHNGSHLRDTKDRFHVPIKKAGVERGGRETPQTTV</sequence>
<gene>
    <name evidence="7" type="ORF">Fcan01_08322</name>
</gene>
<feature type="transmembrane region" description="Helical" evidence="5">
    <location>
        <begin position="21"/>
        <end position="39"/>
    </location>
</feature>
<feature type="compositionally biased region" description="Basic and acidic residues" evidence="4">
    <location>
        <begin position="92"/>
        <end position="106"/>
    </location>
</feature>
<dbReference type="STRING" id="158441.A0A226ELT8"/>
<feature type="domain" description="Carboxylesterase type B" evidence="6">
    <location>
        <begin position="487"/>
        <end position="1012"/>
    </location>
</feature>
<feature type="compositionally biased region" description="Polar residues" evidence="4">
    <location>
        <begin position="1135"/>
        <end position="1144"/>
    </location>
</feature>
<evidence type="ECO:0000313" key="8">
    <source>
        <dbReference type="Proteomes" id="UP000198287"/>
    </source>
</evidence>
<feature type="compositionally biased region" description="Low complexity" evidence="4">
    <location>
        <begin position="72"/>
        <end position="90"/>
    </location>
</feature>
<feature type="transmembrane region" description="Helical" evidence="5">
    <location>
        <begin position="1042"/>
        <end position="1065"/>
    </location>
</feature>
<organism evidence="7 8">
    <name type="scientific">Folsomia candida</name>
    <name type="common">Springtail</name>
    <dbReference type="NCBI Taxonomy" id="158441"/>
    <lineage>
        <taxon>Eukaryota</taxon>
        <taxon>Metazoa</taxon>
        <taxon>Ecdysozoa</taxon>
        <taxon>Arthropoda</taxon>
        <taxon>Hexapoda</taxon>
        <taxon>Collembola</taxon>
        <taxon>Entomobryomorpha</taxon>
        <taxon>Isotomoidea</taxon>
        <taxon>Isotomidae</taxon>
        <taxon>Proisotominae</taxon>
        <taxon>Folsomia</taxon>
    </lineage>
</organism>
<dbReference type="InterPro" id="IPR019819">
    <property type="entry name" value="Carboxylesterase_B_CS"/>
</dbReference>
<dbReference type="AlphaFoldDB" id="A0A226ELT8"/>